<dbReference type="CDD" id="cd22160">
    <property type="entry name" value="F-box_AtFBL13-like"/>
    <property type="match status" value="1"/>
</dbReference>
<gene>
    <name evidence="2" type="ORF">MIMGU_mgv1a020889mg</name>
</gene>
<sequence>MDANRVGTHSNSKPEMCDKAGYLGGKDDDRLSKLPDDILVDIMSRMSLKEAARTSVLSSRWKHLWKYIPFLKFDADNVYKIMDHHSADELIEIEAPKYVEWVNSVIQSHKSPTLKQFKIHFHLDRRHTDAITRWIEFAFSRQAERLELNHESFVNPKRYYCFPRFHSFATSNSLKALSLKSVHVRDAAVEFILRNCPRLEELFVRYSHNFSNLEVCGSSLKLKRLDL</sequence>
<dbReference type="InterPro" id="IPR053781">
    <property type="entry name" value="F-box_AtFBL13-like"/>
</dbReference>
<dbReference type="InterPro" id="IPR055411">
    <property type="entry name" value="LRR_FXL15/At3g58940/PEG3-like"/>
</dbReference>
<protein>
    <recommendedName>
        <fullName evidence="1">F-box domain-containing protein</fullName>
    </recommendedName>
</protein>
<dbReference type="Proteomes" id="UP000030748">
    <property type="component" value="Unassembled WGS sequence"/>
</dbReference>
<feature type="non-terminal residue" evidence="2">
    <location>
        <position position="227"/>
    </location>
</feature>
<dbReference type="Pfam" id="PF00646">
    <property type="entry name" value="F-box"/>
    <property type="match status" value="1"/>
</dbReference>
<dbReference type="PANTHER" id="PTHR34145:SF68">
    <property type="entry name" value="FBD DOMAIN-CONTAINING PROTEIN"/>
    <property type="match status" value="1"/>
</dbReference>
<dbReference type="Pfam" id="PF24758">
    <property type="entry name" value="LRR_At5g56370"/>
    <property type="match status" value="1"/>
</dbReference>
<dbReference type="PANTHER" id="PTHR34145">
    <property type="entry name" value="OS02G0105600 PROTEIN"/>
    <property type="match status" value="1"/>
</dbReference>
<evidence type="ECO:0000313" key="3">
    <source>
        <dbReference type="Proteomes" id="UP000030748"/>
    </source>
</evidence>
<evidence type="ECO:0000259" key="1">
    <source>
        <dbReference type="PROSITE" id="PS50181"/>
    </source>
</evidence>
<dbReference type="SUPFAM" id="SSF81383">
    <property type="entry name" value="F-box domain"/>
    <property type="match status" value="1"/>
</dbReference>
<dbReference type="eggNOG" id="ENOG502RYMX">
    <property type="taxonomic scope" value="Eukaryota"/>
</dbReference>
<feature type="domain" description="F-box" evidence="1">
    <location>
        <begin position="28"/>
        <end position="82"/>
    </location>
</feature>
<dbReference type="InterPro" id="IPR053772">
    <property type="entry name" value="At1g61320/At1g61330-like"/>
</dbReference>
<reference evidence="2 3" key="1">
    <citation type="journal article" date="2013" name="Proc. Natl. Acad. Sci. U.S.A.">
        <title>Fine-scale variation in meiotic recombination in Mimulus inferred from population shotgun sequencing.</title>
        <authorList>
            <person name="Hellsten U."/>
            <person name="Wright K.M."/>
            <person name="Jenkins J."/>
            <person name="Shu S."/>
            <person name="Yuan Y."/>
            <person name="Wessler S.R."/>
            <person name="Schmutz J."/>
            <person name="Willis J.H."/>
            <person name="Rokhsar D.S."/>
        </authorList>
    </citation>
    <scope>NUCLEOTIDE SEQUENCE [LARGE SCALE GENOMIC DNA]</scope>
    <source>
        <strain evidence="3">cv. DUN x IM62</strain>
    </source>
</reference>
<dbReference type="AlphaFoldDB" id="A0A022PRG8"/>
<name>A0A022PRG8_ERYGU</name>
<dbReference type="STRING" id="4155.A0A022PRG8"/>
<dbReference type="EMBL" id="KI632337">
    <property type="protein sequence ID" value="EYU18094.1"/>
    <property type="molecule type" value="Genomic_DNA"/>
</dbReference>
<dbReference type="Gene3D" id="1.20.1280.50">
    <property type="match status" value="1"/>
</dbReference>
<dbReference type="SMART" id="SM00256">
    <property type="entry name" value="FBOX"/>
    <property type="match status" value="1"/>
</dbReference>
<dbReference type="InterPro" id="IPR036047">
    <property type="entry name" value="F-box-like_dom_sf"/>
</dbReference>
<dbReference type="InterPro" id="IPR001810">
    <property type="entry name" value="F-box_dom"/>
</dbReference>
<proteinExistence type="predicted"/>
<keyword evidence="3" id="KW-1185">Reference proteome</keyword>
<evidence type="ECO:0000313" key="2">
    <source>
        <dbReference type="EMBL" id="EYU18094.1"/>
    </source>
</evidence>
<dbReference type="Gene3D" id="3.80.10.10">
    <property type="entry name" value="Ribonuclease Inhibitor"/>
    <property type="match status" value="1"/>
</dbReference>
<dbReference type="InterPro" id="IPR032675">
    <property type="entry name" value="LRR_dom_sf"/>
</dbReference>
<accession>A0A022PRG8</accession>
<dbReference type="PROSITE" id="PS50181">
    <property type="entry name" value="FBOX"/>
    <property type="match status" value="1"/>
</dbReference>
<organism evidence="2 3">
    <name type="scientific">Erythranthe guttata</name>
    <name type="common">Yellow monkey flower</name>
    <name type="synonym">Mimulus guttatus</name>
    <dbReference type="NCBI Taxonomy" id="4155"/>
    <lineage>
        <taxon>Eukaryota</taxon>
        <taxon>Viridiplantae</taxon>
        <taxon>Streptophyta</taxon>
        <taxon>Embryophyta</taxon>
        <taxon>Tracheophyta</taxon>
        <taxon>Spermatophyta</taxon>
        <taxon>Magnoliopsida</taxon>
        <taxon>eudicotyledons</taxon>
        <taxon>Gunneridae</taxon>
        <taxon>Pentapetalae</taxon>
        <taxon>asterids</taxon>
        <taxon>lamiids</taxon>
        <taxon>Lamiales</taxon>
        <taxon>Phrymaceae</taxon>
        <taxon>Erythranthe</taxon>
    </lineage>
</organism>
<dbReference type="SUPFAM" id="SSF52047">
    <property type="entry name" value="RNI-like"/>
    <property type="match status" value="1"/>
</dbReference>